<dbReference type="InterPro" id="IPR050952">
    <property type="entry name" value="TRIM-NHL_E3_ligases"/>
</dbReference>
<proteinExistence type="predicted"/>
<keyword evidence="2" id="KW-0472">Membrane</keyword>
<evidence type="ECO:0008006" key="5">
    <source>
        <dbReference type="Google" id="ProtNLM"/>
    </source>
</evidence>
<dbReference type="PANTHER" id="PTHR24104">
    <property type="entry name" value="E3 UBIQUITIN-PROTEIN LIGASE NHLRC1-RELATED"/>
    <property type="match status" value="1"/>
</dbReference>
<reference evidence="3" key="1">
    <citation type="submission" date="2021-02" db="EMBL/GenBank/DDBJ databases">
        <authorList>
            <person name="Nowell W R."/>
        </authorList>
    </citation>
    <scope>NUCLEOTIDE SEQUENCE</scope>
</reference>
<dbReference type="EMBL" id="CAJOBB010005170">
    <property type="protein sequence ID" value="CAF4118534.1"/>
    <property type="molecule type" value="Genomic_DNA"/>
</dbReference>
<evidence type="ECO:0000313" key="3">
    <source>
        <dbReference type="EMBL" id="CAF4118534.1"/>
    </source>
</evidence>
<keyword evidence="2" id="KW-0812">Transmembrane</keyword>
<evidence type="ECO:0000313" key="4">
    <source>
        <dbReference type="Proteomes" id="UP000663868"/>
    </source>
</evidence>
<dbReference type="Gene3D" id="2.40.10.500">
    <property type="match status" value="1"/>
</dbReference>
<gene>
    <name evidence="3" type="ORF">KXQ929_LOCUS35500</name>
</gene>
<dbReference type="InterPro" id="IPR011042">
    <property type="entry name" value="6-blade_b-propeller_TolB-like"/>
</dbReference>
<dbReference type="Proteomes" id="UP000663868">
    <property type="component" value="Unassembled WGS sequence"/>
</dbReference>
<sequence length="730" mass="76229">MGNYLPNFRGNTDHGTRETKRRAGWLPVAGICTVLTVLVLIAVTITCSLIPLYLSQKDVTIVDNNVTTNVSMIFATDLSSAVGETVSNDDSLSTQFNAKMGYTNDVLSVKSISLQTGSITSTKRRKRQLRRSRDALSCSTTQAGSSLSQGSNLRIIITINECPKTKCKTASCFTQCVPTIKADIQSKLGSTSFSIVTNLGSYTVSFQFCTFDQVVSGLSATPSMVSSTSSTTPINITSTLTVTTITPASTTTPTTTTTTTSTSTTSTTSTTTTTTDTTTSTNTITGTTTTTTTTTSTTIDTTTTTATDTTISTTTTDTATSTITTTTTTNTATSTITTTTTTDTATSTITTTTTITDTTTSTITTTTTTTDTTTTTITDTTTTITDTTTTTTDTTTNTTTTTTDTTTTTTTTSTTTTAGGINGIYWNTTGTLRAGTGSSGTALNKLSSPTGIFLDSSDYLYVADSGSYRVLKYAPGVTTGTLIAGLTNVSGTTLDLFSTGIRYIFVDSSQNLYVADTYNNRVVLWPNGASTATIAAGNGTFGTSFNQVYSPYGIWVDSSSNIYVAEYQNQRVTKWAPGATTGILLAGVTGSAGSTTNKLASPAGLIYDETNQDLYIANSATSTSTVMKWHVGDSSGTVVAGTSGSPGNSTTQLNSPMGISLDQWKNLYVADRTNNRVQFFCSGSSTGITIAGTGSGGTNITAPYDVKLDSRLNLYVSENSGARVRKFAKL</sequence>
<dbReference type="SUPFAM" id="SSF50956">
    <property type="entry name" value="Thermostable phytase (3-phytase)"/>
    <property type="match status" value="1"/>
</dbReference>
<feature type="region of interest" description="Disordered" evidence="1">
    <location>
        <begin position="250"/>
        <end position="279"/>
    </location>
</feature>
<evidence type="ECO:0000256" key="2">
    <source>
        <dbReference type="SAM" id="Phobius"/>
    </source>
</evidence>
<feature type="transmembrane region" description="Helical" evidence="2">
    <location>
        <begin position="25"/>
        <end position="54"/>
    </location>
</feature>
<keyword evidence="2" id="KW-1133">Transmembrane helix</keyword>
<dbReference type="GO" id="GO:0008270">
    <property type="term" value="F:zinc ion binding"/>
    <property type="evidence" value="ECO:0007669"/>
    <property type="project" value="UniProtKB-KW"/>
</dbReference>
<dbReference type="SUPFAM" id="SSF101898">
    <property type="entry name" value="NHL repeat"/>
    <property type="match status" value="1"/>
</dbReference>
<name>A0A819W655_9BILA</name>
<dbReference type="Gene3D" id="2.120.10.30">
    <property type="entry name" value="TolB, C-terminal domain"/>
    <property type="match status" value="1"/>
</dbReference>
<organism evidence="3 4">
    <name type="scientific">Adineta steineri</name>
    <dbReference type="NCBI Taxonomy" id="433720"/>
    <lineage>
        <taxon>Eukaryota</taxon>
        <taxon>Metazoa</taxon>
        <taxon>Spiralia</taxon>
        <taxon>Gnathifera</taxon>
        <taxon>Rotifera</taxon>
        <taxon>Eurotatoria</taxon>
        <taxon>Bdelloidea</taxon>
        <taxon>Adinetida</taxon>
        <taxon>Adinetidae</taxon>
        <taxon>Adineta</taxon>
    </lineage>
</organism>
<dbReference type="AlphaFoldDB" id="A0A819W655"/>
<accession>A0A819W655</accession>
<dbReference type="CDD" id="cd05819">
    <property type="entry name" value="NHL"/>
    <property type="match status" value="1"/>
</dbReference>
<evidence type="ECO:0000256" key="1">
    <source>
        <dbReference type="SAM" id="MobiDB-lite"/>
    </source>
</evidence>
<protein>
    <recommendedName>
        <fullName evidence="5">NHL repeat containing protein</fullName>
    </recommendedName>
</protein>
<dbReference type="PANTHER" id="PTHR24104:SF25">
    <property type="entry name" value="PROTEIN LIN-41"/>
    <property type="match status" value="1"/>
</dbReference>
<comment type="caution">
    <text evidence="3">The sequence shown here is derived from an EMBL/GenBank/DDBJ whole genome shotgun (WGS) entry which is preliminary data.</text>
</comment>